<organism evidence="1 2">
    <name type="scientific">Smallanthus sonchifolius</name>
    <dbReference type="NCBI Taxonomy" id="185202"/>
    <lineage>
        <taxon>Eukaryota</taxon>
        <taxon>Viridiplantae</taxon>
        <taxon>Streptophyta</taxon>
        <taxon>Embryophyta</taxon>
        <taxon>Tracheophyta</taxon>
        <taxon>Spermatophyta</taxon>
        <taxon>Magnoliopsida</taxon>
        <taxon>eudicotyledons</taxon>
        <taxon>Gunneridae</taxon>
        <taxon>Pentapetalae</taxon>
        <taxon>asterids</taxon>
        <taxon>campanulids</taxon>
        <taxon>Asterales</taxon>
        <taxon>Asteraceae</taxon>
        <taxon>Asteroideae</taxon>
        <taxon>Heliantheae alliance</taxon>
        <taxon>Millerieae</taxon>
        <taxon>Smallanthus</taxon>
    </lineage>
</organism>
<name>A0ACB8YL42_9ASTR</name>
<accession>A0ACB8YL42</accession>
<keyword evidence="2" id="KW-1185">Reference proteome</keyword>
<sequence length="88" mass="9812">MIVDASGFQRVFFLTYMLGMYIHTLVMFELQYGGSNHRKFLLQVAQVVAASIGADQLVVRISPAIDHLHAMDSHPRNVGLAVIGAYRH</sequence>
<evidence type="ECO:0000313" key="1">
    <source>
        <dbReference type="EMBL" id="KAI3686143.1"/>
    </source>
</evidence>
<comment type="caution">
    <text evidence="1">The sequence shown here is derived from an EMBL/GenBank/DDBJ whole genome shotgun (WGS) entry which is preliminary data.</text>
</comment>
<reference evidence="1 2" key="2">
    <citation type="journal article" date="2022" name="Mol. Ecol. Resour.">
        <title>The genomes of chicory, endive, great burdock and yacon provide insights into Asteraceae paleo-polyploidization history and plant inulin production.</title>
        <authorList>
            <person name="Fan W."/>
            <person name="Wang S."/>
            <person name="Wang H."/>
            <person name="Wang A."/>
            <person name="Jiang F."/>
            <person name="Liu H."/>
            <person name="Zhao H."/>
            <person name="Xu D."/>
            <person name="Zhang Y."/>
        </authorList>
    </citation>
    <scope>NUCLEOTIDE SEQUENCE [LARGE SCALE GENOMIC DNA]</scope>
    <source>
        <strain evidence="2">cv. Yunnan</strain>
        <tissue evidence="1">Leaves</tissue>
    </source>
</reference>
<proteinExistence type="predicted"/>
<dbReference type="EMBL" id="CM042044">
    <property type="protein sequence ID" value="KAI3686143.1"/>
    <property type="molecule type" value="Genomic_DNA"/>
</dbReference>
<protein>
    <submittedName>
        <fullName evidence="1">Uncharacterized protein</fullName>
    </submittedName>
</protein>
<dbReference type="Proteomes" id="UP001056120">
    <property type="component" value="Linkage Group LG27"/>
</dbReference>
<reference evidence="2" key="1">
    <citation type="journal article" date="2022" name="Mol. Ecol. Resour.">
        <title>The genomes of chicory, endive, great burdock and yacon provide insights into Asteraceae palaeo-polyploidization history and plant inulin production.</title>
        <authorList>
            <person name="Fan W."/>
            <person name="Wang S."/>
            <person name="Wang H."/>
            <person name="Wang A."/>
            <person name="Jiang F."/>
            <person name="Liu H."/>
            <person name="Zhao H."/>
            <person name="Xu D."/>
            <person name="Zhang Y."/>
        </authorList>
    </citation>
    <scope>NUCLEOTIDE SEQUENCE [LARGE SCALE GENOMIC DNA]</scope>
    <source>
        <strain evidence="2">cv. Yunnan</strain>
    </source>
</reference>
<gene>
    <name evidence="1" type="ORF">L1987_79816</name>
</gene>
<evidence type="ECO:0000313" key="2">
    <source>
        <dbReference type="Proteomes" id="UP001056120"/>
    </source>
</evidence>